<evidence type="ECO:0000313" key="13">
    <source>
        <dbReference type="EMBL" id="KAK6145174.1"/>
    </source>
</evidence>
<keyword evidence="9" id="KW-0325">Glycoprotein</keyword>
<dbReference type="Pfam" id="PF00560">
    <property type="entry name" value="LRR_1"/>
    <property type="match status" value="3"/>
</dbReference>
<protein>
    <recommendedName>
        <fullName evidence="12">Protein kinase domain-containing protein</fullName>
    </recommendedName>
</protein>
<dbReference type="SUPFAM" id="SSF52058">
    <property type="entry name" value="L domain-like"/>
    <property type="match status" value="1"/>
</dbReference>
<dbReference type="InterPro" id="IPR050647">
    <property type="entry name" value="Plant_LRR-RLKs"/>
</dbReference>
<evidence type="ECO:0000256" key="2">
    <source>
        <dbReference type="ARBA" id="ARBA00022614"/>
    </source>
</evidence>
<keyword evidence="3 10" id="KW-0812">Transmembrane</keyword>
<gene>
    <name evidence="13" type="ORF">DH2020_021994</name>
</gene>
<dbReference type="Pfam" id="PF08263">
    <property type="entry name" value="LRRNT_2"/>
    <property type="match status" value="1"/>
</dbReference>
<evidence type="ECO:0000256" key="7">
    <source>
        <dbReference type="ARBA" id="ARBA00022989"/>
    </source>
</evidence>
<organism evidence="13 14">
    <name type="scientific">Rehmannia glutinosa</name>
    <name type="common">Chinese foxglove</name>
    <dbReference type="NCBI Taxonomy" id="99300"/>
    <lineage>
        <taxon>Eukaryota</taxon>
        <taxon>Viridiplantae</taxon>
        <taxon>Streptophyta</taxon>
        <taxon>Embryophyta</taxon>
        <taxon>Tracheophyta</taxon>
        <taxon>Spermatophyta</taxon>
        <taxon>Magnoliopsida</taxon>
        <taxon>eudicotyledons</taxon>
        <taxon>Gunneridae</taxon>
        <taxon>Pentapetalae</taxon>
        <taxon>asterids</taxon>
        <taxon>lamiids</taxon>
        <taxon>Lamiales</taxon>
        <taxon>Orobanchaceae</taxon>
        <taxon>Rehmannieae</taxon>
        <taxon>Rehmannia</taxon>
    </lineage>
</organism>
<evidence type="ECO:0000256" key="11">
    <source>
        <dbReference type="SAM" id="SignalP"/>
    </source>
</evidence>
<name>A0ABR0WGH4_REHGL</name>
<evidence type="ECO:0000256" key="9">
    <source>
        <dbReference type="ARBA" id="ARBA00023180"/>
    </source>
</evidence>
<dbReference type="SUPFAM" id="SSF56112">
    <property type="entry name" value="Protein kinase-like (PK-like)"/>
    <property type="match status" value="1"/>
</dbReference>
<dbReference type="Gene3D" id="3.30.200.20">
    <property type="entry name" value="Phosphorylase Kinase, domain 1"/>
    <property type="match status" value="1"/>
</dbReference>
<keyword evidence="2" id="KW-0433">Leucine-rich repeat</keyword>
<evidence type="ECO:0000313" key="14">
    <source>
        <dbReference type="Proteomes" id="UP001318860"/>
    </source>
</evidence>
<comment type="caution">
    <text evidence="13">The sequence shown here is derived from an EMBL/GenBank/DDBJ whole genome shotgun (WGS) entry which is preliminary data.</text>
</comment>
<dbReference type="Gene3D" id="1.10.510.10">
    <property type="entry name" value="Transferase(Phosphotransferase) domain 1"/>
    <property type="match status" value="1"/>
</dbReference>
<dbReference type="PANTHER" id="PTHR48056:SF81">
    <property type="entry name" value="RECEPTOR PROTEIN-TYROSINE KINASE CEPR1"/>
    <property type="match status" value="1"/>
</dbReference>
<dbReference type="Gene3D" id="3.80.10.10">
    <property type="entry name" value="Ribonuclease Inhibitor"/>
    <property type="match status" value="1"/>
</dbReference>
<proteinExistence type="predicted"/>
<evidence type="ECO:0000256" key="10">
    <source>
        <dbReference type="SAM" id="Phobius"/>
    </source>
</evidence>
<dbReference type="CDD" id="cd14066">
    <property type="entry name" value="STKc_IRAK"/>
    <property type="match status" value="1"/>
</dbReference>
<dbReference type="Proteomes" id="UP001318860">
    <property type="component" value="Unassembled WGS sequence"/>
</dbReference>
<dbReference type="InterPro" id="IPR011009">
    <property type="entry name" value="Kinase-like_dom_sf"/>
</dbReference>
<evidence type="ECO:0000256" key="6">
    <source>
        <dbReference type="ARBA" id="ARBA00022840"/>
    </source>
</evidence>
<dbReference type="InterPro" id="IPR000719">
    <property type="entry name" value="Prot_kinase_dom"/>
</dbReference>
<feature type="signal peptide" evidence="11">
    <location>
        <begin position="1"/>
        <end position="22"/>
    </location>
</feature>
<dbReference type="InterPro" id="IPR001611">
    <property type="entry name" value="Leu-rich_rpt"/>
</dbReference>
<dbReference type="PROSITE" id="PS50011">
    <property type="entry name" value="PROTEIN_KINASE_DOM"/>
    <property type="match status" value="1"/>
</dbReference>
<dbReference type="Pfam" id="PF07714">
    <property type="entry name" value="PK_Tyr_Ser-Thr"/>
    <property type="match status" value="1"/>
</dbReference>
<evidence type="ECO:0000256" key="3">
    <source>
        <dbReference type="ARBA" id="ARBA00022692"/>
    </source>
</evidence>
<feature type="chain" id="PRO_5046423953" description="Protein kinase domain-containing protein" evidence="11">
    <location>
        <begin position="23"/>
        <end position="615"/>
    </location>
</feature>
<keyword evidence="14" id="KW-1185">Reference proteome</keyword>
<reference evidence="13 14" key="1">
    <citation type="journal article" date="2021" name="Comput. Struct. Biotechnol. J.">
        <title>De novo genome assembly of the potent medicinal plant Rehmannia glutinosa using nanopore technology.</title>
        <authorList>
            <person name="Ma L."/>
            <person name="Dong C."/>
            <person name="Song C."/>
            <person name="Wang X."/>
            <person name="Zheng X."/>
            <person name="Niu Y."/>
            <person name="Chen S."/>
            <person name="Feng W."/>
        </authorList>
    </citation>
    <scope>NUCLEOTIDE SEQUENCE [LARGE SCALE GENOMIC DNA]</scope>
    <source>
        <strain evidence="13">DH-2019</strain>
    </source>
</reference>
<evidence type="ECO:0000256" key="8">
    <source>
        <dbReference type="ARBA" id="ARBA00023136"/>
    </source>
</evidence>
<keyword evidence="7 10" id="KW-1133">Transmembrane helix</keyword>
<dbReference type="InterPro" id="IPR032675">
    <property type="entry name" value="LRR_dom_sf"/>
</dbReference>
<dbReference type="InterPro" id="IPR001245">
    <property type="entry name" value="Ser-Thr/Tyr_kinase_cat_dom"/>
</dbReference>
<keyword evidence="5" id="KW-0547">Nucleotide-binding</keyword>
<keyword evidence="6" id="KW-0067">ATP-binding</keyword>
<keyword evidence="11" id="KW-0732">Signal</keyword>
<accession>A0ABR0WGH4</accession>
<dbReference type="PANTHER" id="PTHR48056">
    <property type="entry name" value="LRR RECEPTOR-LIKE SERINE/THREONINE-PROTEIN KINASE-RELATED"/>
    <property type="match status" value="1"/>
</dbReference>
<evidence type="ECO:0000256" key="1">
    <source>
        <dbReference type="ARBA" id="ARBA00004370"/>
    </source>
</evidence>
<sequence>MVFDFNLVSIFVWLILTKFSHALQSDIDCLRAIKGSLQDPLNNLGSWNFDNGTKSSICKFTGIDCWHEDDNKVLNIKLSGMGLKGDFPLGVSNCSSMTGLDLSNNNIRGNIPNNISKLIGFVTSLDLSSNQFLGEIPVDLANCTYLNILKLDDNRLTGLIPPEIGLLNRMKTFSVTKNQLSGPVPQFVNSTIVIEAESYADNAGLCGGPLPPCRGPPMKTRTPAIIGAAVGGVALAALGFTIGMFLYLRKLSRKKEEDPLGNKWAKSIKGAKRIKARYLYLSMFEKSVSKMSLNDLMKATDDFSKENIIGSGRTGTMYKALLQDGTSLMVKRLQDTQHSEKEFMSEMVTLGNVKHRNLVPLIGFCLTKKERFLVYKHMPNGTLHDKLHIMNDGDKIMDWPLRLKIAIRAAKGFAWLHHSCNPRIIHRNISSNCILLDSDYEPKISDFGLARLMNPVDTHLSTFVNGEFGDLGYVAPEYARTLVATPKGDVYSFGVVLLELVTREKPTYVSKAPESFKGNLVEWITQLSSASKLHDAIDGFLVGKGFDSEIFQFLKVACNCVLPGHKERPTMFEVYQLLRAIGQRYDFTTEDEILMLSEDAGDADQLVELIVARDV</sequence>
<dbReference type="EMBL" id="JABTTQ020000012">
    <property type="protein sequence ID" value="KAK6145174.1"/>
    <property type="molecule type" value="Genomic_DNA"/>
</dbReference>
<dbReference type="InterPro" id="IPR013210">
    <property type="entry name" value="LRR_N_plant-typ"/>
</dbReference>
<feature type="domain" description="Protein kinase" evidence="12">
    <location>
        <begin position="303"/>
        <end position="588"/>
    </location>
</feature>
<evidence type="ECO:0000256" key="5">
    <source>
        <dbReference type="ARBA" id="ARBA00022741"/>
    </source>
</evidence>
<feature type="transmembrane region" description="Helical" evidence="10">
    <location>
        <begin position="224"/>
        <end position="248"/>
    </location>
</feature>
<keyword evidence="8 10" id="KW-0472">Membrane</keyword>
<comment type="subcellular location">
    <subcellularLocation>
        <location evidence="1">Membrane</location>
    </subcellularLocation>
</comment>
<evidence type="ECO:0000259" key="12">
    <source>
        <dbReference type="PROSITE" id="PS50011"/>
    </source>
</evidence>
<keyword evidence="4" id="KW-0677">Repeat</keyword>
<evidence type="ECO:0000256" key="4">
    <source>
        <dbReference type="ARBA" id="ARBA00022737"/>
    </source>
</evidence>